<dbReference type="EMBL" id="CP114014">
    <property type="protein sequence ID" value="XAY03995.1"/>
    <property type="molecule type" value="Genomic_DNA"/>
</dbReference>
<dbReference type="InterPro" id="IPR001041">
    <property type="entry name" value="2Fe-2S_ferredoxin-type"/>
</dbReference>
<dbReference type="SUPFAM" id="SSF52343">
    <property type="entry name" value="Ferredoxin reductase-like, C-terminal NADP-linked domain"/>
    <property type="match status" value="1"/>
</dbReference>
<accession>A0AAU7AQS7</accession>
<dbReference type="InterPro" id="IPR050415">
    <property type="entry name" value="MRET"/>
</dbReference>
<evidence type="ECO:0000313" key="11">
    <source>
        <dbReference type="EMBL" id="XAY03995.1"/>
    </source>
</evidence>
<protein>
    <submittedName>
        <fullName evidence="11">Carnitine monooxygenase reductase subunit</fullName>
        <ecNumber evidence="11">1.14.13.239</ecNumber>
    </submittedName>
</protein>
<gene>
    <name evidence="11" type="primary">cntB</name>
    <name evidence="11" type="ORF">DSM112329_00821</name>
</gene>
<name>A0AAU7AQS7_9ACTN</name>
<keyword evidence="2" id="KW-0285">Flavoprotein</keyword>
<dbReference type="PROSITE" id="PS51085">
    <property type="entry name" value="2FE2S_FER_2"/>
    <property type="match status" value="1"/>
</dbReference>
<keyword evidence="7" id="KW-0411">Iron-sulfur</keyword>
<dbReference type="KEGG" id="parq:DSM112329_00821"/>
<keyword evidence="3" id="KW-0001">2Fe-2S</keyword>
<dbReference type="AlphaFoldDB" id="A0AAU7AQS7"/>
<evidence type="ECO:0000256" key="3">
    <source>
        <dbReference type="ARBA" id="ARBA00022714"/>
    </source>
</evidence>
<organism evidence="11">
    <name type="scientific">Paraconexibacter sp. AEG42_29</name>
    <dbReference type="NCBI Taxonomy" id="2997339"/>
    <lineage>
        <taxon>Bacteria</taxon>
        <taxon>Bacillati</taxon>
        <taxon>Actinomycetota</taxon>
        <taxon>Thermoleophilia</taxon>
        <taxon>Solirubrobacterales</taxon>
        <taxon>Paraconexibacteraceae</taxon>
        <taxon>Paraconexibacter</taxon>
    </lineage>
</organism>
<feature type="domain" description="FAD-binding FR-type" evidence="10">
    <location>
        <begin position="54"/>
        <end position="156"/>
    </location>
</feature>
<evidence type="ECO:0000256" key="7">
    <source>
        <dbReference type="ARBA" id="ARBA00023014"/>
    </source>
</evidence>
<evidence type="ECO:0000256" key="8">
    <source>
        <dbReference type="SAM" id="MobiDB-lite"/>
    </source>
</evidence>
<keyword evidence="6" id="KW-0408">Iron</keyword>
<dbReference type="InterPro" id="IPR017938">
    <property type="entry name" value="Riboflavin_synthase-like_b-brl"/>
</dbReference>
<dbReference type="PANTHER" id="PTHR47354:SF1">
    <property type="entry name" value="CARNITINE MONOOXYGENASE REDUCTASE SUBUNIT"/>
    <property type="match status" value="1"/>
</dbReference>
<reference evidence="11" key="1">
    <citation type="submission" date="2022-12" db="EMBL/GenBank/DDBJ databases">
        <title>Paraconexibacter alkalitolerans sp. nov. and Baekduia alba sp. nov., isolated from soil and emended description of the genera Paraconexibacter (Chun et al., 2020) and Baekduia (An et al., 2020).</title>
        <authorList>
            <person name="Vieira S."/>
            <person name="Huber K.J."/>
            <person name="Geppert A."/>
            <person name="Wolf J."/>
            <person name="Neumann-Schaal M."/>
            <person name="Muesken M."/>
            <person name="Overmann J."/>
        </authorList>
    </citation>
    <scope>NUCLEOTIDE SEQUENCE</scope>
    <source>
        <strain evidence="11">AEG42_29</strain>
    </source>
</reference>
<dbReference type="InterPro" id="IPR012675">
    <property type="entry name" value="Beta-grasp_dom_sf"/>
</dbReference>
<feature type="domain" description="2Fe-2S ferredoxin-type" evidence="9">
    <location>
        <begin position="289"/>
        <end position="372"/>
    </location>
</feature>
<dbReference type="SUPFAM" id="SSF63380">
    <property type="entry name" value="Riboflavin synthase domain-like"/>
    <property type="match status" value="1"/>
</dbReference>
<dbReference type="GO" id="GO:0046872">
    <property type="term" value="F:metal ion binding"/>
    <property type="evidence" value="ECO:0007669"/>
    <property type="project" value="UniProtKB-KW"/>
</dbReference>
<dbReference type="RefSeq" id="WP_354700542.1">
    <property type="nucleotide sequence ID" value="NZ_CP114014.1"/>
</dbReference>
<evidence type="ECO:0000256" key="5">
    <source>
        <dbReference type="ARBA" id="ARBA00023002"/>
    </source>
</evidence>
<proteinExistence type="predicted"/>
<dbReference type="GO" id="GO:0051537">
    <property type="term" value="F:2 iron, 2 sulfur cluster binding"/>
    <property type="evidence" value="ECO:0007669"/>
    <property type="project" value="UniProtKB-KW"/>
</dbReference>
<evidence type="ECO:0000256" key="6">
    <source>
        <dbReference type="ARBA" id="ARBA00023004"/>
    </source>
</evidence>
<dbReference type="InterPro" id="IPR039261">
    <property type="entry name" value="FNR_nucleotide-bd"/>
</dbReference>
<evidence type="ECO:0000256" key="4">
    <source>
        <dbReference type="ARBA" id="ARBA00022723"/>
    </source>
</evidence>
<dbReference type="EC" id="1.14.13.239" evidence="11"/>
<dbReference type="InterPro" id="IPR036010">
    <property type="entry name" value="2Fe-2S_ferredoxin-like_sf"/>
</dbReference>
<dbReference type="Gene3D" id="3.40.50.80">
    <property type="entry name" value="Nucleotide-binding domain of ferredoxin-NADP reductase (FNR) module"/>
    <property type="match status" value="1"/>
</dbReference>
<keyword evidence="4" id="KW-0479">Metal-binding</keyword>
<dbReference type="Gene3D" id="3.10.20.30">
    <property type="match status" value="1"/>
</dbReference>
<dbReference type="PRINTS" id="PR00409">
    <property type="entry name" value="PHDIOXRDTASE"/>
</dbReference>
<dbReference type="PROSITE" id="PS51384">
    <property type="entry name" value="FAD_FR"/>
    <property type="match status" value="1"/>
</dbReference>
<dbReference type="CDD" id="cd06185">
    <property type="entry name" value="PDR_like"/>
    <property type="match status" value="1"/>
</dbReference>
<dbReference type="SUPFAM" id="SSF54292">
    <property type="entry name" value="2Fe-2S ferredoxin-like"/>
    <property type="match status" value="1"/>
</dbReference>
<evidence type="ECO:0000256" key="1">
    <source>
        <dbReference type="ARBA" id="ARBA00001974"/>
    </source>
</evidence>
<evidence type="ECO:0000259" key="9">
    <source>
        <dbReference type="PROSITE" id="PS51085"/>
    </source>
</evidence>
<evidence type="ECO:0000256" key="2">
    <source>
        <dbReference type="ARBA" id="ARBA00022630"/>
    </source>
</evidence>
<evidence type="ECO:0000259" key="10">
    <source>
        <dbReference type="PROSITE" id="PS51384"/>
    </source>
</evidence>
<keyword evidence="5 11" id="KW-0560">Oxidoreductase</keyword>
<dbReference type="Pfam" id="PF00111">
    <property type="entry name" value="Fer2"/>
    <property type="match status" value="1"/>
</dbReference>
<dbReference type="Gene3D" id="2.40.30.10">
    <property type="entry name" value="Translation factors"/>
    <property type="match status" value="1"/>
</dbReference>
<dbReference type="InterPro" id="IPR017927">
    <property type="entry name" value="FAD-bd_FR_type"/>
</dbReference>
<dbReference type="GO" id="GO:0004497">
    <property type="term" value="F:monooxygenase activity"/>
    <property type="evidence" value="ECO:0007669"/>
    <property type="project" value="UniProtKB-KW"/>
</dbReference>
<dbReference type="CDD" id="cd00207">
    <property type="entry name" value="fer2"/>
    <property type="match status" value="1"/>
</dbReference>
<dbReference type="PANTHER" id="PTHR47354">
    <property type="entry name" value="NADH OXIDOREDUCTASE HCR"/>
    <property type="match status" value="1"/>
</dbReference>
<sequence length="372" mass="39266">MTTSTPSSPRARGTDRPPPGLQAVATVLGAYKRVFVLGPAAPYLARPRPVRRTGFDLDLAVDAVVPEADDVVGLTLRAAAGAALPGWVPGSHLDLVLPSGRVRQYSLCGDPEERDAYRVAVRRLPDGGGGSREVHDVLRPGAAVRARGPRNAFRLVDAPAYLFVAGGIGITPILPMVQAAERRGIPWRLVYVGRSRASMPFLDVLAQRRGGDVVVHSDDEHGFADVAALLTRHRSGPGLGPGGAPPDVYVCGPPPLMDAVRQLTRAAAPGTPLFHERFSSPPVLDGTAFDVVLARSGRTVHVAADESALDAIRRAVPDVAYSCRQGFCRTCLCTVLDGAVDHRDGVLLAAERPAAMLPCVSRAAGPRLVLDL</sequence>
<comment type="cofactor">
    <cofactor evidence="1">
        <name>FAD</name>
        <dbReference type="ChEBI" id="CHEBI:57692"/>
    </cofactor>
</comment>
<feature type="region of interest" description="Disordered" evidence="8">
    <location>
        <begin position="1"/>
        <end position="20"/>
    </location>
</feature>
<keyword evidence="11" id="KW-0503">Monooxygenase</keyword>